<dbReference type="GO" id="GO:0006508">
    <property type="term" value="P:proteolysis"/>
    <property type="evidence" value="ECO:0007669"/>
    <property type="project" value="UniProtKB-KW"/>
</dbReference>
<protein>
    <submittedName>
        <fullName evidence="7">Peptidase S28</fullName>
    </submittedName>
</protein>
<comment type="similarity">
    <text evidence="1">Belongs to the peptidase S28 family.</text>
</comment>
<proteinExistence type="inferred from homology"/>
<dbReference type="GO" id="GO:0005773">
    <property type="term" value="C:vacuole"/>
    <property type="evidence" value="ECO:0007669"/>
    <property type="project" value="TreeGrafter"/>
</dbReference>
<accession>A0AAN8Z4H6</accession>
<keyword evidence="4" id="KW-0378">Hydrolase</keyword>
<evidence type="ECO:0000256" key="3">
    <source>
        <dbReference type="ARBA" id="ARBA00022729"/>
    </source>
</evidence>
<feature type="chain" id="PRO_5043047433" evidence="6">
    <location>
        <begin position="22"/>
        <end position="485"/>
    </location>
</feature>
<name>A0AAN8Z4H6_9MAGN</name>
<keyword evidence="2" id="KW-0645">Protease</keyword>
<dbReference type="FunFam" id="3.40.50.1820:FF:000190">
    <property type="entry name" value="Prolyl carboxypeptidase like protein"/>
    <property type="match status" value="1"/>
</dbReference>
<evidence type="ECO:0000256" key="1">
    <source>
        <dbReference type="ARBA" id="ARBA00011079"/>
    </source>
</evidence>
<keyword evidence="5" id="KW-0325">Glycoprotein</keyword>
<feature type="signal peptide" evidence="6">
    <location>
        <begin position="1"/>
        <end position="21"/>
    </location>
</feature>
<evidence type="ECO:0000313" key="7">
    <source>
        <dbReference type="EMBL" id="KAK6924451.1"/>
    </source>
</evidence>
<dbReference type="AlphaFoldDB" id="A0AAN8Z4H6"/>
<dbReference type="InterPro" id="IPR029058">
    <property type="entry name" value="AB_hydrolase_fold"/>
</dbReference>
<evidence type="ECO:0000256" key="4">
    <source>
        <dbReference type="ARBA" id="ARBA00022801"/>
    </source>
</evidence>
<keyword evidence="3 6" id="KW-0732">Signal</keyword>
<organism evidence="7 8">
    <name type="scientific">Dillenia turbinata</name>
    <dbReference type="NCBI Taxonomy" id="194707"/>
    <lineage>
        <taxon>Eukaryota</taxon>
        <taxon>Viridiplantae</taxon>
        <taxon>Streptophyta</taxon>
        <taxon>Embryophyta</taxon>
        <taxon>Tracheophyta</taxon>
        <taxon>Spermatophyta</taxon>
        <taxon>Magnoliopsida</taxon>
        <taxon>eudicotyledons</taxon>
        <taxon>Gunneridae</taxon>
        <taxon>Pentapetalae</taxon>
        <taxon>Dilleniales</taxon>
        <taxon>Dilleniaceae</taxon>
        <taxon>Dillenia</taxon>
    </lineage>
</organism>
<dbReference type="EMBL" id="JBAMMX010000017">
    <property type="protein sequence ID" value="KAK6924451.1"/>
    <property type="molecule type" value="Genomic_DNA"/>
</dbReference>
<evidence type="ECO:0000256" key="5">
    <source>
        <dbReference type="ARBA" id="ARBA00023180"/>
    </source>
</evidence>
<sequence length="485" mass="54723">MRVSCVAIVIWFLVFLFFSYSKNGFVDSRVLHHRTITSASNSNTFLTQDELWFNQTLDHFSPYDHRQFKQRYYEFLDHFRVPNGPIFLKLCGESSCNGIVNDYISVLAKKFGAAVVSLEHRYYGKSSPFKSLTTGNLKYLSSKQALFDLAVFRKFYQNSLNVKLNRANAENPWFVFGISYSGALSAWFRLKFPHLTCGSLASSAVVLAVYNFSEFDQQIGESAGPECKTALQEVTQLVEQRLSSNGRALKTLFGADELKIDGDFLYFLADAAVIAFQYGSPDELCSPLVEAKKADKDLVEAYATYVKDYYLGKFRASVKTYNQQHLKNTVPGEEDSYDRLWWFQVCTEVAYFQVAPANDSVRSYHLDLCKNVFGEGIYPDVEATNTYYGGTKIAGSKIVFTNGSQDPWRRASKLVSSPEMPSYTISCHNCGHGADMRGCPQASLNLEGDARNCSSPDAVEKVRQQITEHIDLWLSQCQDTGRGYL</sequence>
<gene>
    <name evidence="7" type="ORF">RJ641_010651</name>
</gene>
<dbReference type="PANTHER" id="PTHR11010:SF11">
    <property type="entry name" value="THYMUS-SPECIFIC SERINE PROTEASE"/>
    <property type="match status" value="1"/>
</dbReference>
<comment type="caution">
    <text evidence="7">The sequence shown here is derived from an EMBL/GenBank/DDBJ whole genome shotgun (WGS) entry which is preliminary data.</text>
</comment>
<reference evidence="7 8" key="1">
    <citation type="submission" date="2023-12" db="EMBL/GenBank/DDBJ databases">
        <title>A high-quality genome assembly for Dillenia turbinata (Dilleniales).</title>
        <authorList>
            <person name="Chanderbali A."/>
        </authorList>
    </citation>
    <scope>NUCLEOTIDE SEQUENCE [LARGE SCALE GENOMIC DNA]</scope>
    <source>
        <strain evidence="7">LSX21</strain>
        <tissue evidence="7">Leaf</tissue>
    </source>
</reference>
<evidence type="ECO:0000256" key="6">
    <source>
        <dbReference type="SAM" id="SignalP"/>
    </source>
</evidence>
<dbReference type="Proteomes" id="UP001370490">
    <property type="component" value="Unassembled WGS sequence"/>
</dbReference>
<evidence type="ECO:0000313" key="8">
    <source>
        <dbReference type="Proteomes" id="UP001370490"/>
    </source>
</evidence>
<dbReference type="PANTHER" id="PTHR11010">
    <property type="entry name" value="PROTEASE S28 PRO-X CARBOXYPEPTIDASE-RELATED"/>
    <property type="match status" value="1"/>
</dbReference>
<dbReference type="GO" id="GO:0008239">
    <property type="term" value="F:dipeptidyl-peptidase activity"/>
    <property type="evidence" value="ECO:0007669"/>
    <property type="project" value="TreeGrafter"/>
</dbReference>
<dbReference type="InterPro" id="IPR008758">
    <property type="entry name" value="Peptidase_S28"/>
</dbReference>
<dbReference type="SUPFAM" id="SSF53474">
    <property type="entry name" value="alpha/beta-Hydrolases"/>
    <property type="match status" value="1"/>
</dbReference>
<dbReference type="GO" id="GO:0070008">
    <property type="term" value="F:serine-type exopeptidase activity"/>
    <property type="evidence" value="ECO:0007669"/>
    <property type="project" value="InterPro"/>
</dbReference>
<dbReference type="Gene3D" id="3.40.50.1820">
    <property type="entry name" value="alpha/beta hydrolase"/>
    <property type="match status" value="2"/>
</dbReference>
<keyword evidence="8" id="KW-1185">Reference proteome</keyword>
<dbReference type="Pfam" id="PF05577">
    <property type="entry name" value="Peptidase_S28"/>
    <property type="match status" value="1"/>
</dbReference>
<evidence type="ECO:0000256" key="2">
    <source>
        <dbReference type="ARBA" id="ARBA00022670"/>
    </source>
</evidence>